<dbReference type="GO" id="GO:0016740">
    <property type="term" value="F:transferase activity"/>
    <property type="evidence" value="ECO:0007669"/>
    <property type="project" value="UniProtKB-KW"/>
</dbReference>
<feature type="transmembrane region" description="Helical" evidence="4">
    <location>
        <begin position="39"/>
        <end position="58"/>
    </location>
</feature>
<dbReference type="OrthoDB" id="196717at2759"/>
<comment type="caution">
    <text evidence="5">The sequence shown here is derived from an EMBL/GenBank/DDBJ whole genome shotgun (WGS) entry which is preliminary data.</text>
</comment>
<keyword evidence="4" id="KW-0812">Transmembrane</keyword>
<keyword evidence="4" id="KW-1133">Transmembrane helix</keyword>
<keyword evidence="3 4" id="KW-0472">Membrane</keyword>
<reference evidence="5 6" key="1">
    <citation type="journal article" date="2019" name="Plant Biotechnol. J.">
        <title>The red bayberry genome and genetic basis of sex determination.</title>
        <authorList>
            <person name="Jia H.M."/>
            <person name="Jia H.J."/>
            <person name="Cai Q.L."/>
            <person name="Wang Y."/>
            <person name="Zhao H.B."/>
            <person name="Yang W.F."/>
            <person name="Wang G.Y."/>
            <person name="Li Y.H."/>
            <person name="Zhan D.L."/>
            <person name="Shen Y.T."/>
            <person name="Niu Q.F."/>
            <person name="Chang L."/>
            <person name="Qiu J."/>
            <person name="Zhao L."/>
            <person name="Xie H.B."/>
            <person name="Fu W.Y."/>
            <person name="Jin J."/>
            <person name="Li X.W."/>
            <person name="Jiao Y."/>
            <person name="Zhou C.C."/>
            <person name="Tu T."/>
            <person name="Chai C.Y."/>
            <person name="Gao J.L."/>
            <person name="Fan L.J."/>
            <person name="van de Weg E."/>
            <person name="Wang J.Y."/>
            <person name="Gao Z.S."/>
        </authorList>
    </citation>
    <scope>NUCLEOTIDE SEQUENCE [LARGE SCALE GENOMIC DNA]</scope>
    <source>
        <tissue evidence="5">Leaves</tissue>
    </source>
</reference>
<gene>
    <name evidence="5" type="ORF">CJ030_MR7G000014</name>
</gene>
<feature type="transmembrane region" description="Helical" evidence="4">
    <location>
        <begin position="126"/>
        <end position="146"/>
    </location>
</feature>
<dbReference type="InterPro" id="IPR014472">
    <property type="entry name" value="CHOPT"/>
</dbReference>
<accession>A0A6A1V5K8</accession>
<evidence type="ECO:0000256" key="2">
    <source>
        <dbReference type="ARBA" id="ARBA00010441"/>
    </source>
</evidence>
<comment type="similarity">
    <text evidence="2">Belongs to the CDP-alcohol phosphatidyltransferase class-I family.</text>
</comment>
<evidence type="ECO:0000256" key="1">
    <source>
        <dbReference type="ARBA" id="ARBA00004370"/>
    </source>
</evidence>
<keyword evidence="6" id="KW-1185">Reference proteome</keyword>
<feature type="transmembrane region" description="Helical" evidence="4">
    <location>
        <begin position="158"/>
        <end position="179"/>
    </location>
</feature>
<evidence type="ECO:0000256" key="4">
    <source>
        <dbReference type="SAM" id="Phobius"/>
    </source>
</evidence>
<name>A0A6A1V5K8_9ROSI</name>
<dbReference type="GO" id="GO:0008610">
    <property type="term" value="P:lipid biosynthetic process"/>
    <property type="evidence" value="ECO:0007669"/>
    <property type="project" value="UniProtKB-ARBA"/>
</dbReference>
<evidence type="ECO:0000313" key="6">
    <source>
        <dbReference type="Proteomes" id="UP000516437"/>
    </source>
</evidence>
<sequence>MGSFGTWIAAFSLSGCDALVCALEALAFGSTIMCGRDTFWLWVISAIPFVGATWEHYFTNTLILPVINGPTEGLMLIYSAHFFTAIVEISTYKAVLLLMTAFGVIPTIMCNIRNAYKVVQARKGNMLLALAMLCPFVALSGGVLVWDCLSPSDILGDYPHLVVAGTGLAFGFLVGRMILAHLCDEPKGLKTNMSLSLLSLPFAIANALTARFNDGVPLVDESLVVRLYFTFSRMVVQSCLPKKVADVRVLHEAHVVDDGKGYMGWIGFV</sequence>
<dbReference type="AlphaFoldDB" id="A0A6A1V5K8"/>
<comment type="subcellular location">
    <subcellularLocation>
        <location evidence="1">Membrane</location>
    </subcellularLocation>
</comment>
<dbReference type="Proteomes" id="UP000516437">
    <property type="component" value="Chromosome 7"/>
</dbReference>
<protein>
    <submittedName>
        <fullName evidence="5">Choline/ethanolaminephosphotransferase 1</fullName>
    </submittedName>
</protein>
<evidence type="ECO:0000313" key="5">
    <source>
        <dbReference type="EMBL" id="KAB1206530.1"/>
    </source>
</evidence>
<feature type="transmembrane region" description="Helical" evidence="4">
    <location>
        <begin position="6"/>
        <end position="27"/>
    </location>
</feature>
<keyword evidence="5" id="KW-0808">Transferase</keyword>
<dbReference type="PANTHER" id="PTHR10414:SF37">
    <property type="entry name" value="BB IN A BOXCAR, ISOFORM C"/>
    <property type="match status" value="1"/>
</dbReference>
<dbReference type="GO" id="GO:0016020">
    <property type="term" value="C:membrane"/>
    <property type="evidence" value="ECO:0007669"/>
    <property type="project" value="UniProtKB-SubCell"/>
</dbReference>
<dbReference type="EMBL" id="RXIC02000025">
    <property type="protein sequence ID" value="KAB1206530.1"/>
    <property type="molecule type" value="Genomic_DNA"/>
</dbReference>
<evidence type="ECO:0000256" key="3">
    <source>
        <dbReference type="ARBA" id="ARBA00023136"/>
    </source>
</evidence>
<feature type="transmembrane region" description="Helical" evidence="4">
    <location>
        <begin position="78"/>
        <end position="105"/>
    </location>
</feature>
<organism evidence="5 6">
    <name type="scientific">Morella rubra</name>
    <name type="common">Chinese bayberry</name>
    <dbReference type="NCBI Taxonomy" id="262757"/>
    <lineage>
        <taxon>Eukaryota</taxon>
        <taxon>Viridiplantae</taxon>
        <taxon>Streptophyta</taxon>
        <taxon>Embryophyta</taxon>
        <taxon>Tracheophyta</taxon>
        <taxon>Spermatophyta</taxon>
        <taxon>Magnoliopsida</taxon>
        <taxon>eudicotyledons</taxon>
        <taxon>Gunneridae</taxon>
        <taxon>Pentapetalae</taxon>
        <taxon>rosids</taxon>
        <taxon>fabids</taxon>
        <taxon>Fagales</taxon>
        <taxon>Myricaceae</taxon>
        <taxon>Morella</taxon>
    </lineage>
</organism>
<dbReference type="PANTHER" id="PTHR10414">
    <property type="entry name" value="ETHANOLAMINEPHOSPHOTRANSFERASE"/>
    <property type="match status" value="1"/>
</dbReference>
<proteinExistence type="inferred from homology"/>